<accession>A0ABY7TUP0</accession>
<name>A0ABY7TUP0_9SPHN</name>
<evidence type="ECO:0000313" key="2">
    <source>
        <dbReference type="Proteomes" id="UP001218231"/>
    </source>
</evidence>
<protein>
    <recommendedName>
        <fullName evidence="3">Flagellar protein FliS</fullName>
    </recommendedName>
</protein>
<keyword evidence="2" id="KW-1185">Reference proteome</keyword>
<gene>
    <name evidence="1" type="ORF">PQ457_10245</name>
</gene>
<dbReference type="EMBL" id="CP117417">
    <property type="protein sequence ID" value="WCT76331.1"/>
    <property type="molecule type" value="Genomic_DNA"/>
</dbReference>
<evidence type="ECO:0000313" key="1">
    <source>
        <dbReference type="EMBL" id="WCT76331.1"/>
    </source>
</evidence>
<organism evidence="1 2">
    <name type="scientific">Novosphingobium humi</name>
    <dbReference type="NCBI Taxonomy" id="2282397"/>
    <lineage>
        <taxon>Bacteria</taxon>
        <taxon>Pseudomonadati</taxon>
        <taxon>Pseudomonadota</taxon>
        <taxon>Alphaproteobacteria</taxon>
        <taxon>Sphingomonadales</taxon>
        <taxon>Sphingomonadaceae</taxon>
        <taxon>Novosphingobium</taxon>
    </lineage>
</organism>
<dbReference type="RefSeq" id="WP_273616781.1">
    <property type="nucleotide sequence ID" value="NZ_CP117417.1"/>
</dbReference>
<reference evidence="1 2" key="1">
    <citation type="submission" date="2023-02" db="EMBL/GenBank/DDBJ databases">
        <title>Genome sequence of Novosphingobium humi KACC 19094.</title>
        <authorList>
            <person name="Kim S."/>
            <person name="Heo J."/>
            <person name="Kwon S.-W."/>
        </authorList>
    </citation>
    <scope>NUCLEOTIDE SEQUENCE [LARGE SCALE GENOMIC DNA]</scope>
    <source>
        <strain evidence="1 2">KACC 19094</strain>
    </source>
</reference>
<evidence type="ECO:0008006" key="3">
    <source>
        <dbReference type="Google" id="ProtNLM"/>
    </source>
</evidence>
<dbReference type="Proteomes" id="UP001218231">
    <property type="component" value="Chromosome"/>
</dbReference>
<proteinExistence type="predicted"/>
<sequence length="141" mass="15753">MPNNQPRFRGPVRVFAMARPRADAARLLIRAAMASMSDELSARSRAQQLARRVVVELIAANERVEPMEIALASLRIAMGSNIALNLALAPELGLEAELGRERADRFEARNWRQLSEADWAAETAEIAQVMQTRLAEKFRKA</sequence>